<dbReference type="Proteomes" id="UP000005104">
    <property type="component" value="Chromosome"/>
</dbReference>
<dbReference type="PROSITE" id="PS00211">
    <property type="entry name" value="ABC_TRANSPORTER_1"/>
    <property type="match status" value="1"/>
</dbReference>
<dbReference type="HOGENOM" id="CLU_000604_1_2_9"/>
<organism evidence="7 8">
    <name type="scientific">Desulfosporosinus youngiae DSM 17734</name>
    <dbReference type="NCBI Taxonomy" id="768710"/>
    <lineage>
        <taxon>Bacteria</taxon>
        <taxon>Bacillati</taxon>
        <taxon>Bacillota</taxon>
        <taxon>Clostridia</taxon>
        <taxon>Eubacteriales</taxon>
        <taxon>Desulfitobacteriaceae</taxon>
        <taxon>Desulfosporosinus</taxon>
    </lineage>
</organism>
<dbReference type="AlphaFoldDB" id="H5XUG3"/>
<comment type="similarity">
    <text evidence="1">Belongs to the ABC transporter superfamily.</text>
</comment>
<dbReference type="OrthoDB" id="9779136at2"/>
<dbReference type="CDD" id="cd03224">
    <property type="entry name" value="ABC_TM1139_LivF_branched"/>
    <property type="match status" value="1"/>
</dbReference>
<dbReference type="PANTHER" id="PTHR43820">
    <property type="entry name" value="HIGH-AFFINITY BRANCHED-CHAIN AMINO ACID TRANSPORT ATP-BINDING PROTEIN LIVF"/>
    <property type="match status" value="1"/>
</dbReference>
<dbReference type="RefSeq" id="WP_007783060.1">
    <property type="nucleotide sequence ID" value="NZ_CM001441.1"/>
</dbReference>
<dbReference type="PROSITE" id="PS50893">
    <property type="entry name" value="ABC_TRANSPORTER_2"/>
    <property type="match status" value="1"/>
</dbReference>
<keyword evidence="5" id="KW-0029">Amino-acid transport</keyword>
<dbReference type="SMART" id="SM00382">
    <property type="entry name" value="AAA"/>
    <property type="match status" value="1"/>
</dbReference>
<name>H5XUG3_9FIRM</name>
<dbReference type="PIRSF" id="PIRSF039137">
    <property type="entry name" value="ABC_branched_ATPase"/>
    <property type="match status" value="1"/>
</dbReference>
<evidence type="ECO:0000256" key="4">
    <source>
        <dbReference type="ARBA" id="ARBA00022840"/>
    </source>
</evidence>
<dbReference type="InterPro" id="IPR003439">
    <property type="entry name" value="ABC_transporter-like_ATP-bd"/>
</dbReference>
<dbReference type="EMBL" id="CM001441">
    <property type="protein sequence ID" value="EHQ89399.1"/>
    <property type="molecule type" value="Genomic_DNA"/>
</dbReference>
<dbReference type="InterPro" id="IPR027417">
    <property type="entry name" value="P-loop_NTPase"/>
</dbReference>
<dbReference type="GO" id="GO:0005524">
    <property type="term" value="F:ATP binding"/>
    <property type="evidence" value="ECO:0007669"/>
    <property type="project" value="UniProtKB-KW"/>
</dbReference>
<dbReference type="InterPro" id="IPR003593">
    <property type="entry name" value="AAA+_ATPase"/>
</dbReference>
<sequence length="233" mass="25485">MLNVENLNVFYGKVQAIHDVSFQVNKGEIVTIIGSNGAGKSTILKTIVGLVRSTSGRIIFDGEDITKKSSDALVRLGVRLVPEGRQIFPEHTVYENLLLGGYAERDKKLVYKRIQEMYELFPILSDRKHQSGGTLSGGEQQMLAIARALITTPKLLILDEPSLGLAPIIVQGIFDLLKKLCAEGITILLVEQMAAMALEISNRAYVLEIGKIIMEGTGKEIGSSEEILKAYLG</sequence>
<keyword evidence="3" id="KW-0547">Nucleotide-binding</keyword>
<evidence type="ECO:0000256" key="3">
    <source>
        <dbReference type="ARBA" id="ARBA00022741"/>
    </source>
</evidence>
<evidence type="ECO:0000256" key="1">
    <source>
        <dbReference type="ARBA" id="ARBA00005417"/>
    </source>
</evidence>
<dbReference type="PANTHER" id="PTHR43820:SF4">
    <property type="entry name" value="HIGH-AFFINITY BRANCHED-CHAIN AMINO ACID TRANSPORT ATP-BINDING PROTEIN LIVF"/>
    <property type="match status" value="1"/>
</dbReference>
<dbReference type="GO" id="GO:0015658">
    <property type="term" value="F:branched-chain amino acid transmembrane transporter activity"/>
    <property type="evidence" value="ECO:0007669"/>
    <property type="project" value="InterPro"/>
</dbReference>
<dbReference type="SUPFAM" id="SSF52540">
    <property type="entry name" value="P-loop containing nucleoside triphosphate hydrolases"/>
    <property type="match status" value="1"/>
</dbReference>
<keyword evidence="4" id="KW-0067">ATP-binding</keyword>
<dbReference type="InterPro" id="IPR030660">
    <property type="entry name" value="ABC_branched_ATPase_LivF/BraG"/>
</dbReference>
<dbReference type="GO" id="GO:0015807">
    <property type="term" value="P:L-amino acid transport"/>
    <property type="evidence" value="ECO:0007669"/>
    <property type="project" value="TreeGrafter"/>
</dbReference>
<proteinExistence type="inferred from homology"/>
<dbReference type="eggNOG" id="COG0410">
    <property type="taxonomic scope" value="Bacteria"/>
</dbReference>
<gene>
    <name evidence="7" type="ORF">DesyoDRAFT_2318</name>
</gene>
<keyword evidence="2" id="KW-0813">Transport</keyword>
<evidence type="ECO:0000313" key="7">
    <source>
        <dbReference type="EMBL" id="EHQ89399.1"/>
    </source>
</evidence>
<dbReference type="InterPro" id="IPR052156">
    <property type="entry name" value="BCAA_Transport_ATP-bd_LivF"/>
</dbReference>
<dbReference type="STRING" id="768710.DesyoDRAFT_2318"/>
<dbReference type="Gene3D" id="3.40.50.300">
    <property type="entry name" value="P-loop containing nucleotide triphosphate hydrolases"/>
    <property type="match status" value="1"/>
</dbReference>
<reference evidence="7 8" key="1">
    <citation type="submission" date="2011-11" db="EMBL/GenBank/DDBJ databases">
        <title>The Noncontiguous Finished genome of Desulfosporosinus youngiae DSM 17734.</title>
        <authorList>
            <consortium name="US DOE Joint Genome Institute (JGI-PGF)"/>
            <person name="Lucas S."/>
            <person name="Han J."/>
            <person name="Lapidus A."/>
            <person name="Cheng J.-F."/>
            <person name="Goodwin L."/>
            <person name="Pitluck S."/>
            <person name="Peters L."/>
            <person name="Ovchinnikova G."/>
            <person name="Lu M."/>
            <person name="Land M.L."/>
            <person name="Hauser L."/>
            <person name="Pester M."/>
            <person name="Spring S."/>
            <person name="Ollivier B."/>
            <person name="Rattei T."/>
            <person name="Klenk H.-P."/>
            <person name="Wagner M."/>
            <person name="Loy A."/>
            <person name="Woyke T.J."/>
        </authorList>
    </citation>
    <scope>NUCLEOTIDE SEQUENCE [LARGE SCALE GENOMIC DNA]</scope>
    <source>
        <strain evidence="7 8">DSM 17734</strain>
    </source>
</reference>
<dbReference type="GO" id="GO:0016887">
    <property type="term" value="F:ATP hydrolysis activity"/>
    <property type="evidence" value="ECO:0007669"/>
    <property type="project" value="InterPro"/>
</dbReference>
<accession>H5XUG3</accession>
<evidence type="ECO:0000259" key="6">
    <source>
        <dbReference type="PROSITE" id="PS50893"/>
    </source>
</evidence>
<evidence type="ECO:0000313" key="8">
    <source>
        <dbReference type="Proteomes" id="UP000005104"/>
    </source>
</evidence>
<dbReference type="Pfam" id="PF00005">
    <property type="entry name" value="ABC_tran"/>
    <property type="match status" value="1"/>
</dbReference>
<evidence type="ECO:0000256" key="5">
    <source>
        <dbReference type="ARBA" id="ARBA00022970"/>
    </source>
</evidence>
<feature type="domain" description="ABC transporter" evidence="6">
    <location>
        <begin position="2"/>
        <end position="232"/>
    </location>
</feature>
<evidence type="ECO:0000256" key="2">
    <source>
        <dbReference type="ARBA" id="ARBA00022448"/>
    </source>
</evidence>
<keyword evidence="8" id="KW-1185">Reference proteome</keyword>
<dbReference type="InterPro" id="IPR017871">
    <property type="entry name" value="ABC_transporter-like_CS"/>
</dbReference>
<protein>
    <submittedName>
        <fullName evidence="7">ABC-type branched-chain amino acid transport system, ATPase component</fullName>
    </submittedName>
</protein>